<keyword evidence="5 6" id="KW-0472">Membrane</keyword>
<evidence type="ECO:0000256" key="5">
    <source>
        <dbReference type="ARBA" id="ARBA00023136"/>
    </source>
</evidence>
<evidence type="ECO:0000259" key="7">
    <source>
        <dbReference type="Pfam" id="PF06271"/>
    </source>
</evidence>
<sequence>MTSATTKAESALQSDLADGLAPWMTRAGALAVDILPGAAVFATAIVVALSVPVYGEWWWTCIAMGTAAIALTVANRLLLPMGSGQTLGRAVHGISVFQRDAEAGPSRLLLRDLAHLLDTAAFFAGWLWPLWDSRRRTFADKLLRTEVRLVEPRSRDGDPRARAAAVLVSAALLCAGGAALSYAVVREHDRSIEDTRDLIASQGPHMVEQMLSYRPETVQSDFDHARSLASDKYRAQLSAQQQAVQKATPIRNEYWVTNSAVLTATPDSATMLVFLQGQRGAPPSQRYITASVRATFVKSPSAGWQVDDLAIVTKPQTAGAGP</sequence>
<name>A0ABX2JZ51_9MYCO</name>
<protein>
    <submittedName>
        <fullName evidence="8">RDD family protein</fullName>
    </submittedName>
</protein>
<dbReference type="Pfam" id="PF06271">
    <property type="entry name" value="RDD"/>
    <property type="match status" value="1"/>
</dbReference>
<gene>
    <name evidence="8" type="ORF">FEG63_26170</name>
</gene>
<evidence type="ECO:0000313" key="8">
    <source>
        <dbReference type="EMBL" id="NTY63021.1"/>
    </source>
</evidence>
<keyword evidence="3 6" id="KW-0812">Transmembrane</keyword>
<feature type="transmembrane region" description="Helical" evidence="6">
    <location>
        <begin position="30"/>
        <end position="51"/>
    </location>
</feature>
<proteinExistence type="predicted"/>
<feature type="transmembrane region" description="Helical" evidence="6">
    <location>
        <begin position="163"/>
        <end position="185"/>
    </location>
</feature>
<feature type="domain" description="RDD" evidence="7">
    <location>
        <begin position="20"/>
        <end position="143"/>
    </location>
</feature>
<evidence type="ECO:0000256" key="3">
    <source>
        <dbReference type="ARBA" id="ARBA00022692"/>
    </source>
</evidence>
<keyword evidence="4 6" id="KW-1133">Transmembrane helix</keyword>
<evidence type="ECO:0000256" key="4">
    <source>
        <dbReference type="ARBA" id="ARBA00022989"/>
    </source>
</evidence>
<accession>A0ABX2JZ51</accession>
<keyword evidence="9" id="KW-1185">Reference proteome</keyword>
<dbReference type="EMBL" id="VBSB01000025">
    <property type="protein sequence ID" value="NTY63021.1"/>
    <property type="molecule type" value="Genomic_DNA"/>
</dbReference>
<dbReference type="Proteomes" id="UP000708347">
    <property type="component" value="Unassembled WGS sequence"/>
</dbReference>
<dbReference type="RefSeq" id="WP_174400708.1">
    <property type="nucleotide sequence ID" value="NZ_VBSB01000025.1"/>
</dbReference>
<keyword evidence="2" id="KW-1003">Cell membrane</keyword>
<dbReference type="InterPro" id="IPR051791">
    <property type="entry name" value="Pra-immunoreactive"/>
</dbReference>
<evidence type="ECO:0000256" key="1">
    <source>
        <dbReference type="ARBA" id="ARBA00004651"/>
    </source>
</evidence>
<evidence type="ECO:0000256" key="6">
    <source>
        <dbReference type="SAM" id="Phobius"/>
    </source>
</evidence>
<evidence type="ECO:0000313" key="9">
    <source>
        <dbReference type="Proteomes" id="UP000708347"/>
    </source>
</evidence>
<comment type="caution">
    <text evidence="8">The sequence shown here is derived from an EMBL/GenBank/DDBJ whole genome shotgun (WGS) entry which is preliminary data.</text>
</comment>
<comment type="subcellular location">
    <subcellularLocation>
        <location evidence="1">Cell membrane</location>
        <topology evidence="1">Multi-pass membrane protein</topology>
    </subcellularLocation>
</comment>
<dbReference type="PANTHER" id="PTHR36115">
    <property type="entry name" value="PROLINE-RICH ANTIGEN HOMOLOG-RELATED"/>
    <property type="match status" value="1"/>
</dbReference>
<dbReference type="PANTHER" id="PTHR36115:SF6">
    <property type="entry name" value="PROLINE-RICH ANTIGEN HOMOLOG"/>
    <property type="match status" value="1"/>
</dbReference>
<feature type="transmembrane region" description="Helical" evidence="6">
    <location>
        <begin position="57"/>
        <end position="79"/>
    </location>
</feature>
<evidence type="ECO:0000256" key="2">
    <source>
        <dbReference type="ARBA" id="ARBA00022475"/>
    </source>
</evidence>
<reference evidence="8 9" key="1">
    <citation type="submission" date="2019-05" db="EMBL/GenBank/DDBJ databases">
        <title>Mycolicibacterium sphagni ENV482 genome assembly.</title>
        <authorList>
            <person name="Chen W."/>
            <person name="Faulkner N.W."/>
            <person name="Hyman M.R."/>
        </authorList>
    </citation>
    <scope>NUCLEOTIDE SEQUENCE [LARGE SCALE GENOMIC DNA]</scope>
    <source>
        <strain evidence="8 9">ENV482</strain>
    </source>
</reference>
<organism evidence="8 9">
    <name type="scientific">Mycolicibacterium sphagni</name>
    <dbReference type="NCBI Taxonomy" id="1786"/>
    <lineage>
        <taxon>Bacteria</taxon>
        <taxon>Bacillati</taxon>
        <taxon>Actinomycetota</taxon>
        <taxon>Actinomycetes</taxon>
        <taxon>Mycobacteriales</taxon>
        <taxon>Mycobacteriaceae</taxon>
        <taxon>Mycolicibacterium</taxon>
    </lineage>
</organism>
<dbReference type="InterPro" id="IPR010432">
    <property type="entry name" value="RDD"/>
</dbReference>